<feature type="compositionally biased region" description="Pro residues" evidence="6">
    <location>
        <begin position="301"/>
        <end position="311"/>
    </location>
</feature>
<protein>
    <submittedName>
        <fullName evidence="8 9">Serine/threonine-protein kinase</fullName>
    </submittedName>
</protein>
<reference evidence="8 10" key="1">
    <citation type="submission" date="2015-05" db="EMBL/GenBank/DDBJ databases">
        <title>Genome assembly of Archangium gephyra DSM 2261.</title>
        <authorList>
            <person name="Sharma G."/>
            <person name="Subramanian S."/>
        </authorList>
    </citation>
    <scope>NUCLEOTIDE SEQUENCE [LARGE SCALE GENOMIC DNA]</scope>
    <source>
        <strain evidence="8 10">DSM 2261</strain>
    </source>
</reference>
<dbReference type="InterPro" id="IPR008271">
    <property type="entry name" value="Ser/Thr_kinase_AS"/>
</dbReference>
<evidence type="ECO:0000256" key="1">
    <source>
        <dbReference type="ARBA" id="ARBA00022679"/>
    </source>
</evidence>
<dbReference type="InterPro" id="IPR011009">
    <property type="entry name" value="Kinase-like_dom_sf"/>
</dbReference>
<name>A0AAC8TKD6_9BACT</name>
<dbReference type="PANTHER" id="PTHR43289:SF30">
    <property type="entry name" value="NON-SPECIFIC SERINE_THREONINE PROTEIN KINASE"/>
    <property type="match status" value="1"/>
</dbReference>
<keyword evidence="3 8" id="KW-0418">Kinase</keyword>
<feature type="region of interest" description="Disordered" evidence="6">
    <location>
        <begin position="279"/>
        <end position="315"/>
    </location>
</feature>
<reference evidence="9 11" key="2">
    <citation type="submission" date="2018-08" db="EMBL/GenBank/DDBJ databases">
        <title>Genomic Encyclopedia of Archaeal and Bacterial Type Strains, Phase II (KMG-II): from individual species to whole genera.</title>
        <authorList>
            <person name="Goeker M."/>
        </authorList>
    </citation>
    <scope>NUCLEOTIDE SEQUENCE [LARGE SCALE GENOMIC DNA]</scope>
    <source>
        <strain evidence="9 11">DSM 2261</strain>
    </source>
</reference>
<dbReference type="PROSITE" id="PS00108">
    <property type="entry name" value="PROTEIN_KINASE_ST"/>
    <property type="match status" value="1"/>
</dbReference>
<dbReference type="PROSITE" id="PS50011">
    <property type="entry name" value="PROTEIN_KINASE_DOM"/>
    <property type="match status" value="1"/>
</dbReference>
<feature type="domain" description="Protein kinase" evidence="7">
    <location>
        <begin position="17"/>
        <end position="285"/>
    </location>
</feature>
<dbReference type="Gene3D" id="3.30.200.20">
    <property type="entry name" value="Phosphorylase Kinase, domain 1"/>
    <property type="match status" value="1"/>
</dbReference>
<gene>
    <name evidence="8" type="ORF">AA314_09607</name>
    <name evidence="9" type="ORF">ATI61_107421</name>
</gene>
<dbReference type="InterPro" id="IPR011006">
    <property type="entry name" value="CheY-like_superfamily"/>
</dbReference>
<accession>A0AAC8TKD6</accession>
<evidence type="ECO:0000313" key="9">
    <source>
        <dbReference type="EMBL" id="REG29725.1"/>
    </source>
</evidence>
<dbReference type="EMBL" id="QUMU01000007">
    <property type="protein sequence ID" value="REG29725.1"/>
    <property type="molecule type" value="Genomic_DNA"/>
</dbReference>
<dbReference type="PANTHER" id="PTHR43289">
    <property type="entry name" value="MITOGEN-ACTIVATED PROTEIN KINASE KINASE KINASE 20-RELATED"/>
    <property type="match status" value="1"/>
</dbReference>
<keyword evidence="11" id="KW-1185">Reference proteome</keyword>
<evidence type="ECO:0000256" key="6">
    <source>
        <dbReference type="SAM" id="MobiDB-lite"/>
    </source>
</evidence>
<dbReference type="GO" id="GO:0004674">
    <property type="term" value="F:protein serine/threonine kinase activity"/>
    <property type="evidence" value="ECO:0007669"/>
    <property type="project" value="TreeGrafter"/>
</dbReference>
<keyword evidence="1" id="KW-0808">Transferase</keyword>
<evidence type="ECO:0000259" key="7">
    <source>
        <dbReference type="PROSITE" id="PS50011"/>
    </source>
</evidence>
<dbReference type="AlphaFoldDB" id="A0AAC8TKD6"/>
<evidence type="ECO:0000256" key="5">
    <source>
        <dbReference type="PROSITE-ProRule" id="PRU10141"/>
    </source>
</evidence>
<sequence>MPETGDAWLGRVVAGRYQVTGTIGQGGMGTVYEAEQLGLERYVALKVLHPHVAKTPGAVARFQREAQLMARLKHPGAVHLFDHGADGDILYLAMERVFGLPLDEVLETYGQLEVKAAVELTARVLDVLEAAHDLGMVHRDLKPSNVMLVGELSAPTVKVLDFGLAALVHEEPQARLTGSGQMLGTPAYMSPEHCRGEPPDGRADLYSVGCLLHELLVGQPPFGDSPAVEVMSGHLYRPPPPVRQLRPERGIPEALEKLVLACLSKEKALRPASARELASRLRESLAPPPLRGEGKKQERTQPPPVPPPAPSPELLARPVGVIEPEDSTHSHGITTALAVAGYRVVPCREDASLEGLHALVVVPRSDQAQEEALALASTLTTRPHAPPVLLCGSGEDFSLMSRAVAGGVYDYVPLPLDPTDLARKVGRALRSRR</sequence>
<evidence type="ECO:0000313" key="10">
    <source>
        <dbReference type="Proteomes" id="UP000035579"/>
    </source>
</evidence>
<evidence type="ECO:0000256" key="4">
    <source>
        <dbReference type="ARBA" id="ARBA00022840"/>
    </source>
</evidence>
<dbReference type="Gene3D" id="1.10.510.10">
    <property type="entry name" value="Transferase(Phosphotransferase) domain 1"/>
    <property type="match status" value="1"/>
</dbReference>
<dbReference type="SMART" id="SM00220">
    <property type="entry name" value="S_TKc"/>
    <property type="match status" value="1"/>
</dbReference>
<dbReference type="GO" id="GO:0005524">
    <property type="term" value="F:ATP binding"/>
    <property type="evidence" value="ECO:0007669"/>
    <property type="project" value="UniProtKB-UniRule"/>
</dbReference>
<dbReference type="InterPro" id="IPR000719">
    <property type="entry name" value="Prot_kinase_dom"/>
</dbReference>
<dbReference type="Gene3D" id="3.40.50.2300">
    <property type="match status" value="1"/>
</dbReference>
<dbReference type="SUPFAM" id="SSF56112">
    <property type="entry name" value="Protein kinase-like (PK-like)"/>
    <property type="match status" value="1"/>
</dbReference>
<proteinExistence type="predicted"/>
<keyword evidence="4 5" id="KW-0067">ATP-binding</keyword>
<organism evidence="8 10">
    <name type="scientific">Archangium gephyra</name>
    <dbReference type="NCBI Taxonomy" id="48"/>
    <lineage>
        <taxon>Bacteria</taxon>
        <taxon>Pseudomonadati</taxon>
        <taxon>Myxococcota</taxon>
        <taxon>Myxococcia</taxon>
        <taxon>Myxococcales</taxon>
        <taxon>Cystobacterineae</taxon>
        <taxon>Archangiaceae</taxon>
        <taxon>Archangium</taxon>
    </lineage>
</organism>
<dbReference type="RefSeq" id="WP_053067280.1">
    <property type="nucleotide sequence ID" value="NZ_CP011509.1"/>
</dbReference>
<feature type="binding site" evidence="5">
    <location>
        <position position="46"/>
    </location>
    <ligand>
        <name>ATP</name>
        <dbReference type="ChEBI" id="CHEBI:30616"/>
    </ligand>
</feature>
<evidence type="ECO:0000256" key="2">
    <source>
        <dbReference type="ARBA" id="ARBA00022741"/>
    </source>
</evidence>
<dbReference type="KEGG" id="age:AA314_09607"/>
<dbReference type="PROSITE" id="PS00107">
    <property type="entry name" value="PROTEIN_KINASE_ATP"/>
    <property type="match status" value="1"/>
</dbReference>
<evidence type="ECO:0000313" key="11">
    <source>
        <dbReference type="Proteomes" id="UP000256345"/>
    </source>
</evidence>
<evidence type="ECO:0000313" key="8">
    <source>
        <dbReference type="EMBL" id="AKJ07981.1"/>
    </source>
</evidence>
<evidence type="ECO:0000256" key="3">
    <source>
        <dbReference type="ARBA" id="ARBA00022777"/>
    </source>
</evidence>
<dbReference type="Proteomes" id="UP000256345">
    <property type="component" value="Unassembled WGS sequence"/>
</dbReference>
<dbReference type="InterPro" id="IPR017441">
    <property type="entry name" value="Protein_kinase_ATP_BS"/>
</dbReference>
<dbReference type="Pfam" id="PF00069">
    <property type="entry name" value="Pkinase"/>
    <property type="match status" value="1"/>
</dbReference>
<dbReference type="CDD" id="cd14014">
    <property type="entry name" value="STKc_PknB_like"/>
    <property type="match status" value="1"/>
</dbReference>
<dbReference type="EMBL" id="CP011509">
    <property type="protein sequence ID" value="AKJ07981.1"/>
    <property type="molecule type" value="Genomic_DNA"/>
</dbReference>
<keyword evidence="2 5" id="KW-0547">Nucleotide-binding</keyword>
<dbReference type="Proteomes" id="UP000035579">
    <property type="component" value="Chromosome"/>
</dbReference>
<dbReference type="SUPFAM" id="SSF52172">
    <property type="entry name" value="CheY-like"/>
    <property type="match status" value="1"/>
</dbReference>